<proteinExistence type="predicted"/>
<dbReference type="PANTHER" id="PTHR47933">
    <property type="entry name" value="PENTATRICOPEPTIDE REPEAT-CONTAINING PROTEIN 1, MITOCHONDRIAL"/>
    <property type="match status" value="1"/>
</dbReference>
<feature type="repeat" description="PPR" evidence="2">
    <location>
        <begin position="653"/>
        <end position="687"/>
    </location>
</feature>
<feature type="compositionally biased region" description="Basic and acidic residues" evidence="3">
    <location>
        <begin position="800"/>
        <end position="812"/>
    </location>
</feature>
<dbReference type="GO" id="GO:0003729">
    <property type="term" value="F:mRNA binding"/>
    <property type="evidence" value="ECO:0007669"/>
    <property type="project" value="TreeGrafter"/>
</dbReference>
<dbReference type="PROSITE" id="PS51375">
    <property type="entry name" value="PPR"/>
    <property type="match status" value="2"/>
</dbReference>
<protein>
    <recommendedName>
        <fullName evidence="6">Pentatricopeptide repeat protein</fullName>
    </recommendedName>
</protein>
<dbReference type="InterPro" id="IPR051240">
    <property type="entry name" value="Mito_RNA-Proc/Resp"/>
</dbReference>
<organism evidence="4 5">
    <name type="scientific">Lojkania enalia</name>
    <dbReference type="NCBI Taxonomy" id="147567"/>
    <lineage>
        <taxon>Eukaryota</taxon>
        <taxon>Fungi</taxon>
        <taxon>Dikarya</taxon>
        <taxon>Ascomycota</taxon>
        <taxon>Pezizomycotina</taxon>
        <taxon>Dothideomycetes</taxon>
        <taxon>Pleosporomycetidae</taxon>
        <taxon>Pleosporales</taxon>
        <taxon>Pleosporales incertae sedis</taxon>
        <taxon>Lojkania</taxon>
    </lineage>
</organism>
<evidence type="ECO:0000256" key="3">
    <source>
        <dbReference type="SAM" id="MobiDB-lite"/>
    </source>
</evidence>
<dbReference type="Gene3D" id="1.25.40.10">
    <property type="entry name" value="Tetratricopeptide repeat domain"/>
    <property type="match status" value="2"/>
</dbReference>
<evidence type="ECO:0000313" key="5">
    <source>
        <dbReference type="Proteomes" id="UP000800093"/>
    </source>
</evidence>
<evidence type="ECO:0000256" key="1">
    <source>
        <dbReference type="ARBA" id="ARBA00022737"/>
    </source>
</evidence>
<feature type="repeat" description="PPR" evidence="2">
    <location>
        <begin position="432"/>
        <end position="466"/>
    </location>
</feature>
<comment type="caution">
    <text evidence="4">The sequence shown here is derived from an EMBL/GenBank/DDBJ whole genome shotgun (WGS) entry which is preliminary data.</text>
</comment>
<evidence type="ECO:0000313" key="4">
    <source>
        <dbReference type="EMBL" id="KAF2269266.1"/>
    </source>
</evidence>
<evidence type="ECO:0000256" key="2">
    <source>
        <dbReference type="PROSITE-ProRule" id="PRU00708"/>
    </source>
</evidence>
<keyword evidence="5" id="KW-1185">Reference proteome</keyword>
<dbReference type="NCBIfam" id="TIGR00756">
    <property type="entry name" value="PPR"/>
    <property type="match status" value="1"/>
</dbReference>
<feature type="region of interest" description="Disordered" evidence="3">
    <location>
        <begin position="779"/>
        <end position="812"/>
    </location>
</feature>
<name>A0A9P4N9V2_9PLEO</name>
<keyword evidence="1" id="KW-0677">Repeat</keyword>
<accession>A0A9P4N9V2</accession>
<dbReference type="AlphaFoldDB" id="A0A9P4N9V2"/>
<dbReference type="Pfam" id="PF01535">
    <property type="entry name" value="PPR"/>
    <property type="match status" value="1"/>
</dbReference>
<dbReference type="InterPro" id="IPR002885">
    <property type="entry name" value="PPR_rpt"/>
</dbReference>
<reference evidence="5" key="1">
    <citation type="journal article" date="2020" name="Stud. Mycol.">
        <title>101 Dothideomycetes genomes: A test case for predicting lifestyles and emergence of pathogens.</title>
        <authorList>
            <person name="Haridas S."/>
            <person name="Albert R."/>
            <person name="Binder M."/>
            <person name="Bloem J."/>
            <person name="LaButti K."/>
            <person name="Salamov A."/>
            <person name="Andreopoulos B."/>
            <person name="Baker S."/>
            <person name="Barry K."/>
            <person name="Bills G."/>
            <person name="Bluhm B."/>
            <person name="Cannon C."/>
            <person name="Castanera R."/>
            <person name="Culley D."/>
            <person name="Daum C."/>
            <person name="Ezra D."/>
            <person name="Gonzalez J."/>
            <person name="Henrissat B."/>
            <person name="Kuo A."/>
            <person name="Liang C."/>
            <person name="Lipzen A."/>
            <person name="Lutzoni F."/>
            <person name="Magnuson J."/>
            <person name="Mondo S."/>
            <person name="Nolan M."/>
            <person name="Ohm R."/>
            <person name="Pangilinan J."/>
            <person name="Park H.-J."/>
            <person name="Ramirez L."/>
            <person name="Alfaro M."/>
            <person name="Sun H."/>
            <person name="Tritt A."/>
            <person name="Yoshinaga Y."/>
            <person name="Zwiers L.-H."/>
            <person name="Turgeon B."/>
            <person name="Goodwin S."/>
            <person name="Spatafora J."/>
            <person name="Crous P."/>
            <person name="Grigoriev I."/>
        </authorList>
    </citation>
    <scope>NUCLEOTIDE SEQUENCE [LARGE SCALE GENOMIC DNA]</scope>
    <source>
        <strain evidence="5">CBS 304.66</strain>
    </source>
</reference>
<sequence length="812" mass="94140">MRGARLNTSYAASNRFEKDIKQAQGRSGAFSGLQAANQNPGTPLLRTSPPFALRYADIFSYARNQIRYHATGTQPEAQPQLRTEIQPSIETGRSVRRSIKREPVMRPQRSRRRLKELTSSTYHRLDQLDPELLAQDGRLRSLRRRVARFSGLNVLPRNVGPLKTGRARLEKTMYMFAILNRNASLQFKGRRDDSPIHHFHKLPAWINKLFRGVDFDQELLLERWMKSFNKSFRASEWHSILFFLLDKNPVQALQFIQILGHEHSAPSLEPYVLADALEHLAKVFLLQARKGVPHPDKSLFVPTFYHTLVPFLEISPKLCSQELLWDVAKLGTIEDLKTIFDVLVERGVEIGDRTLLSYAKRFGHFGEYEYALRCLRRSVEKWSPLLRDKFVHQPRFLRICAYILRKSIKDGQNYHEMSRIVAEYLRLGVQLTLTIFNVMMHNSMEAGDHTTAFRVYNLLKDKGLKPDQFTYVIMLRGCSMSENPGVFADFAEHCFRVAKQWQDPWISTCYLLYLYRLSKLSDNRKVDALAVEHKLFDVYSELFSLRPLASFPLPKGLYDFSSVEPQIVTLYIMFQVMIMRARSVSNKEVWELYQTFVGVVQDGNNTPIVELAKDPIIWNAFLYAFCQEDQFANASQLIKDMSNRIVEDVPQPNIYSWTIFMQSFFVTDQINAAERVYEIMQTRAIKPEQYTYGVLLKGYAKAQQIGKLAKILPLADNETQLDPQLLSLLARMHDRKKLMYELENARQTREREEEERQRIGKEEHEKRWARPNLAEFRNLLTSSSATSLGDGPPVAQKNPEVAKREGAPETNR</sequence>
<dbReference type="EMBL" id="ML986583">
    <property type="protein sequence ID" value="KAF2269266.1"/>
    <property type="molecule type" value="Genomic_DNA"/>
</dbReference>
<feature type="region of interest" description="Disordered" evidence="3">
    <location>
        <begin position="746"/>
        <end position="766"/>
    </location>
</feature>
<dbReference type="InterPro" id="IPR011990">
    <property type="entry name" value="TPR-like_helical_dom_sf"/>
</dbReference>
<dbReference type="Proteomes" id="UP000800093">
    <property type="component" value="Unassembled WGS sequence"/>
</dbReference>
<gene>
    <name evidence="4" type="ORF">CC78DRAFT_540300</name>
</gene>
<dbReference type="PANTHER" id="PTHR47933:SF11">
    <property type="entry name" value="PENTATRICOPEPTIDE REPEAT-CONTAINING PROTEIN 2"/>
    <property type="match status" value="1"/>
</dbReference>
<evidence type="ECO:0008006" key="6">
    <source>
        <dbReference type="Google" id="ProtNLM"/>
    </source>
</evidence>
<dbReference type="Pfam" id="PF13041">
    <property type="entry name" value="PPR_2"/>
    <property type="match status" value="2"/>
</dbReference>
<dbReference type="OrthoDB" id="185373at2759"/>